<accession>A0A7M7JUZ0</accession>
<feature type="repeat" description="WD" evidence="4">
    <location>
        <begin position="155"/>
        <end position="190"/>
    </location>
</feature>
<protein>
    <recommendedName>
        <fullName evidence="1">WD repeat-containing protein 89</fullName>
    </recommendedName>
</protein>
<reference evidence="5" key="1">
    <citation type="submission" date="2021-01" db="UniProtKB">
        <authorList>
            <consortium name="EnsemblMetazoa"/>
        </authorList>
    </citation>
    <scope>IDENTIFICATION</scope>
</reference>
<dbReference type="SUPFAM" id="SSF50978">
    <property type="entry name" value="WD40 repeat-like"/>
    <property type="match status" value="1"/>
</dbReference>
<dbReference type="InterPro" id="IPR015943">
    <property type="entry name" value="WD40/YVTN_repeat-like_dom_sf"/>
</dbReference>
<evidence type="ECO:0000256" key="2">
    <source>
        <dbReference type="ARBA" id="ARBA00022574"/>
    </source>
</evidence>
<keyword evidence="3" id="KW-0677">Repeat</keyword>
<dbReference type="InParanoid" id="A0A7M7JUZ0"/>
<evidence type="ECO:0000313" key="5">
    <source>
        <dbReference type="EnsemblMetazoa" id="XP_022657101"/>
    </source>
</evidence>
<dbReference type="PROSITE" id="PS00678">
    <property type="entry name" value="WD_REPEATS_1"/>
    <property type="match status" value="1"/>
</dbReference>
<dbReference type="InterPro" id="IPR019775">
    <property type="entry name" value="WD40_repeat_CS"/>
</dbReference>
<dbReference type="GeneID" id="111248659"/>
<dbReference type="PANTHER" id="PTHR22889:SF0">
    <property type="entry name" value="WD REPEAT-CONTAINING PROTEIN 89"/>
    <property type="match status" value="1"/>
</dbReference>
<dbReference type="RefSeq" id="XP_022657102.1">
    <property type="nucleotide sequence ID" value="XM_022801367.1"/>
</dbReference>
<organism evidence="5 6">
    <name type="scientific">Varroa destructor</name>
    <name type="common">Honeybee mite</name>
    <dbReference type="NCBI Taxonomy" id="109461"/>
    <lineage>
        <taxon>Eukaryota</taxon>
        <taxon>Metazoa</taxon>
        <taxon>Ecdysozoa</taxon>
        <taxon>Arthropoda</taxon>
        <taxon>Chelicerata</taxon>
        <taxon>Arachnida</taxon>
        <taxon>Acari</taxon>
        <taxon>Parasitiformes</taxon>
        <taxon>Mesostigmata</taxon>
        <taxon>Gamasina</taxon>
        <taxon>Dermanyssoidea</taxon>
        <taxon>Varroidae</taxon>
        <taxon>Varroa</taxon>
    </lineage>
</organism>
<dbReference type="Pfam" id="PF00400">
    <property type="entry name" value="WD40"/>
    <property type="match status" value="2"/>
</dbReference>
<dbReference type="EnsemblMetazoa" id="XM_022801367">
    <property type="protein sequence ID" value="XP_022657102"/>
    <property type="gene ID" value="LOC111248659"/>
</dbReference>
<dbReference type="AlphaFoldDB" id="A0A7M7JUZ0"/>
<dbReference type="EnsemblMetazoa" id="XM_022801366">
    <property type="protein sequence ID" value="XP_022657101"/>
    <property type="gene ID" value="LOC111248659"/>
</dbReference>
<dbReference type="FunCoup" id="A0A7M7JUZ0">
    <property type="interactions" value="1149"/>
</dbReference>
<dbReference type="InterPro" id="IPR036322">
    <property type="entry name" value="WD40_repeat_dom_sf"/>
</dbReference>
<evidence type="ECO:0000313" key="6">
    <source>
        <dbReference type="Proteomes" id="UP000594260"/>
    </source>
</evidence>
<proteinExistence type="predicted"/>
<dbReference type="InterPro" id="IPR039328">
    <property type="entry name" value="WDR89"/>
</dbReference>
<evidence type="ECO:0000256" key="4">
    <source>
        <dbReference type="PROSITE-ProRule" id="PRU00221"/>
    </source>
</evidence>
<name>A0A7M7JUZ0_VARDE</name>
<dbReference type="OrthoDB" id="25131at2759"/>
<dbReference type="Gene3D" id="2.130.10.10">
    <property type="entry name" value="YVTN repeat-like/Quinoprotein amine dehydrogenase"/>
    <property type="match status" value="2"/>
</dbReference>
<dbReference type="PANTHER" id="PTHR22889">
    <property type="entry name" value="WD REPEAT-CONTAINING PROTEIN 89"/>
    <property type="match status" value="1"/>
</dbReference>
<dbReference type="SMART" id="SM00320">
    <property type="entry name" value="WD40"/>
    <property type="match status" value="4"/>
</dbReference>
<dbReference type="KEGG" id="vde:111248659"/>
<dbReference type="PROSITE" id="PS50082">
    <property type="entry name" value="WD_REPEATS_2"/>
    <property type="match status" value="1"/>
</dbReference>
<dbReference type="Proteomes" id="UP000594260">
    <property type="component" value="Unplaced"/>
</dbReference>
<dbReference type="OMA" id="LINAHTM"/>
<evidence type="ECO:0000256" key="1">
    <source>
        <dbReference type="ARBA" id="ARBA00021125"/>
    </source>
</evidence>
<dbReference type="RefSeq" id="XP_022657101.1">
    <property type="nucleotide sequence ID" value="XM_022801366.1"/>
</dbReference>
<sequence length="370" mass="40591">MKLPITNAFVCVASKLIEQNSYISAIDYSDATSQLCIIIPSGLRVIDCHGLQVTKKLTVNSKNVRLTELKFADENSVMACSSDGFLRLWDLREPDRVSLEMSSTTDPAAELKPLLSCDVNLEGTVACAGSETLKEDAFILFWDLRNTRKLMGGYWDTHSKDVTQVRFHPSAKSFLLTGGVDGLVNVFDIDEACEDDALLYTLNAECAVSSVSWLKRTALDVDRLAIVTSEEEFQWWEADDAEPKFRRTREKLVEGNAGDNKIVVDHLVGMVTFDDGLSTLVSSSNDGKVELWTEAGVHLASLAASHHDLVRAAVAGRDETGQQKSLWTAGEDGIVCYWKEGAQCAGVAAKDFKAGSSIKTKSKLHKAKPY</sequence>
<dbReference type="InterPro" id="IPR001680">
    <property type="entry name" value="WD40_rpt"/>
</dbReference>
<keyword evidence="2 4" id="KW-0853">WD repeat</keyword>
<keyword evidence="6" id="KW-1185">Reference proteome</keyword>
<evidence type="ECO:0000256" key="3">
    <source>
        <dbReference type="ARBA" id="ARBA00022737"/>
    </source>
</evidence>